<name>A0A195FIL0_9HYME</name>
<accession>A0A195FIL0</accession>
<organism evidence="1 2">
    <name type="scientific">Trachymyrmex septentrionalis</name>
    <dbReference type="NCBI Taxonomy" id="34720"/>
    <lineage>
        <taxon>Eukaryota</taxon>
        <taxon>Metazoa</taxon>
        <taxon>Ecdysozoa</taxon>
        <taxon>Arthropoda</taxon>
        <taxon>Hexapoda</taxon>
        <taxon>Insecta</taxon>
        <taxon>Pterygota</taxon>
        <taxon>Neoptera</taxon>
        <taxon>Endopterygota</taxon>
        <taxon>Hymenoptera</taxon>
        <taxon>Apocrita</taxon>
        <taxon>Aculeata</taxon>
        <taxon>Formicoidea</taxon>
        <taxon>Formicidae</taxon>
        <taxon>Myrmicinae</taxon>
        <taxon>Trachymyrmex</taxon>
    </lineage>
</organism>
<keyword evidence="2" id="KW-1185">Reference proteome</keyword>
<evidence type="ECO:0000313" key="1">
    <source>
        <dbReference type="EMBL" id="KYN40206.1"/>
    </source>
</evidence>
<protein>
    <submittedName>
        <fullName evidence="1">Uncharacterized protein</fullName>
    </submittedName>
</protein>
<dbReference type="EMBL" id="KQ981523">
    <property type="protein sequence ID" value="KYN40206.1"/>
    <property type="molecule type" value="Genomic_DNA"/>
</dbReference>
<proteinExistence type="predicted"/>
<feature type="non-terminal residue" evidence="1">
    <location>
        <position position="1"/>
    </location>
</feature>
<dbReference type="AlphaFoldDB" id="A0A195FIL0"/>
<gene>
    <name evidence="1" type="ORF">ALC56_05150</name>
</gene>
<reference evidence="1 2" key="1">
    <citation type="submission" date="2016-03" db="EMBL/GenBank/DDBJ databases">
        <title>Trachymyrmex septentrionalis WGS genome.</title>
        <authorList>
            <person name="Nygaard S."/>
            <person name="Hu H."/>
            <person name="Boomsma J."/>
            <person name="Zhang G."/>
        </authorList>
    </citation>
    <scope>NUCLEOTIDE SEQUENCE [LARGE SCALE GENOMIC DNA]</scope>
    <source>
        <strain evidence="1">Tsep2-gDNA-1</strain>
        <tissue evidence="1">Whole body</tissue>
    </source>
</reference>
<evidence type="ECO:0000313" key="2">
    <source>
        <dbReference type="Proteomes" id="UP000078541"/>
    </source>
</evidence>
<sequence>GISHADPLLNHKSVAREHEEWQKCPRGISHRGSLVEYTIGIERLKYCPEENTGLESNGAAISGLKKNFPMHQV</sequence>
<dbReference type="Proteomes" id="UP000078541">
    <property type="component" value="Unassembled WGS sequence"/>
</dbReference>